<sequence length="225" mass="26461">MQGVLWNSFQIQQLSVQLDQLSREYQNQERNMEQMTIELSTAQAQTADARRETQQLRDQISRRHSLQSDRKPDEDTVQVLREEIKETSAAKRHLEEQLDALQNDLEASRRQLEEKTQTIEMLENTKLKQYQEEIANLQRELQSARYQIENLGGPVEPGTGARGSLFRRLSSPPLQQEKHLRRIDAMQAQLRRFEEETGNLNKVLDEQRAGLEERDRLIRQLRSNQ</sequence>
<evidence type="ECO:0000313" key="2">
    <source>
        <dbReference type="EMBL" id="OON13431.1"/>
    </source>
</evidence>
<dbReference type="Proteomes" id="UP000243686">
    <property type="component" value="Unassembled WGS sequence"/>
</dbReference>
<proteinExistence type="predicted"/>
<organism evidence="2 3">
    <name type="scientific">Opisthorchis viverrini</name>
    <name type="common">Southeast Asian liver fluke</name>
    <dbReference type="NCBI Taxonomy" id="6198"/>
    <lineage>
        <taxon>Eukaryota</taxon>
        <taxon>Metazoa</taxon>
        <taxon>Spiralia</taxon>
        <taxon>Lophotrochozoa</taxon>
        <taxon>Platyhelminthes</taxon>
        <taxon>Trematoda</taxon>
        <taxon>Digenea</taxon>
        <taxon>Opisthorchiida</taxon>
        <taxon>Opisthorchiata</taxon>
        <taxon>Opisthorchiidae</taxon>
        <taxon>Opisthorchis</taxon>
    </lineage>
</organism>
<dbReference type="AlphaFoldDB" id="A0A1S8WG54"/>
<feature type="coiled-coil region" evidence="1">
    <location>
        <begin position="11"/>
        <end position="147"/>
    </location>
</feature>
<accession>A0A1S8WG54</accession>
<reference evidence="2 3" key="1">
    <citation type="submission" date="2015-03" db="EMBL/GenBank/DDBJ databases">
        <title>Draft genome of the nematode, Opisthorchis viverrini.</title>
        <authorList>
            <person name="Mitreva M."/>
        </authorList>
    </citation>
    <scope>NUCLEOTIDE SEQUENCE [LARGE SCALE GENOMIC DNA]</scope>
    <source>
        <strain evidence="2">Khon Kaen</strain>
    </source>
</reference>
<keyword evidence="3" id="KW-1185">Reference proteome</keyword>
<protein>
    <submittedName>
        <fullName evidence="2">Uncharacterized protein</fullName>
    </submittedName>
</protein>
<evidence type="ECO:0000256" key="1">
    <source>
        <dbReference type="SAM" id="Coils"/>
    </source>
</evidence>
<evidence type="ECO:0000313" key="3">
    <source>
        <dbReference type="Proteomes" id="UP000243686"/>
    </source>
</evidence>
<dbReference type="Gene3D" id="1.10.287.1490">
    <property type="match status" value="1"/>
</dbReference>
<feature type="non-terminal residue" evidence="2">
    <location>
        <position position="225"/>
    </location>
</feature>
<feature type="coiled-coil region" evidence="1">
    <location>
        <begin position="176"/>
        <end position="203"/>
    </location>
</feature>
<keyword evidence="1" id="KW-0175">Coiled coil</keyword>
<gene>
    <name evidence="2" type="ORF">X801_10795</name>
</gene>
<dbReference type="EMBL" id="KV907413">
    <property type="protein sequence ID" value="OON13431.1"/>
    <property type="molecule type" value="Genomic_DNA"/>
</dbReference>
<name>A0A1S8WG54_OPIVI</name>